<dbReference type="AlphaFoldDB" id="A0A9P1DDK4"/>
<comment type="caution">
    <text evidence="3">The sequence shown here is derived from an EMBL/GenBank/DDBJ whole genome shotgun (WGS) entry which is preliminary data.</text>
</comment>
<evidence type="ECO:0000313" key="4">
    <source>
        <dbReference type="EMBL" id="CAL1161167.1"/>
    </source>
</evidence>
<dbReference type="GO" id="GO:0004477">
    <property type="term" value="F:methenyltetrahydrofolate cyclohydrolase activity"/>
    <property type="evidence" value="ECO:0007669"/>
    <property type="project" value="TreeGrafter"/>
</dbReference>
<dbReference type="InterPro" id="IPR020630">
    <property type="entry name" value="THF_DH/CycHdrlase_cat_dom"/>
</dbReference>
<dbReference type="EMBL" id="CAMXCT020004124">
    <property type="protein sequence ID" value="CAL1161167.1"/>
    <property type="molecule type" value="Genomic_DNA"/>
</dbReference>
<reference evidence="3" key="1">
    <citation type="submission" date="2022-10" db="EMBL/GenBank/DDBJ databases">
        <authorList>
            <person name="Chen Y."/>
            <person name="Dougan E. K."/>
            <person name="Chan C."/>
            <person name="Rhodes N."/>
            <person name="Thang M."/>
        </authorList>
    </citation>
    <scope>NUCLEOTIDE SEQUENCE</scope>
</reference>
<name>A0A9P1DDK4_9DINO</name>
<dbReference type="GO" id="GO:0035999">
    <property type="term" value="P:tetrahydrofolate interconversion"/>
    <property type="evidence" value="ECO:0007669"/>
    <property type="project" value="TreeGrafter"/>
</dbReference>
<dbReference type="EMBL" id="CAMXCT030004124">
    <property type="protein sequence ID" value="CAL4795104.1"/>
    <property type="molecule type" value="Genomic_DNA"/>
</dbReference>
<dbReference type="GO" id="GO:0004487">
    <property type="term" value="F:methylenetetrahydrofolate dehydrogenase (NAD+) activity"/>
    <property type="evidence" value="ECO:0007669"/>
    <property type="project" value="TreeGrafter"/>
</dbReference>
<accession>A0A9P1DDK4</accession>
<dbReference type="OrthoDB" id="443822at2759"/>
<dbReference type="InterPro" id="IPR036291">
    <property type="entry name" value="NAD(P)-bd_dom_sf"/>
</dbReference>
<dbReference type="Pfam" id="PF00763">
    <property type="entry name" value="THF_DHG_CYH"/>
    <property type="match status" value="1"/>
</dbReference>
<sequence>MGCLGCKVRQVEAAVKEPLPASLQKAPRGRFAGALPRPEEGRRDFARIFFADQRKIFFLGPNMTSMMPLQPTGGPSSAHIGDLNEQVVDKAESLFKESLLKQLEQAIGPPKKELLEVLVHRAMAAMTVNVGIDFATTMQLMPTPGTRVSAATLFDRGSRPVKMGEAPVENAPGSRKVLADEVAAPFREEIRQAVAAMGGVGPKLVGFLANTDPAAKKQLGPAWRYAEWTGKAMTADNLRFELRQVQESNLEEELEKANKEVDVDGIMIYYPVFGQQPSFHGGSHDDYLRDTVSPYKDAEGLNHFYRRALYQNKRCVDAENTKKCVLPCTPLAVVKTLEHLRVYDPALPEGQRMTGKTAVVVNRSEVVGRPVAAMLANDGAKVWSVDIDSVYIFMRGKLVLPSESTSVETAVKEADIVILGVPSEKYKMDPSWIKEGAVVINVATSKNIDEKALLTTRPGVRYVGQVGKVTVAMLERNLLRLHQNFNDKVKEGRGGDFYLA</sequence>
<protein>
    <recommendedName>
        <fullName evidence="6">Methylenetetrahydrofolate dehydrogenase</fullName>
    </recommendedName>
</protein>
<keyword evidence="5" id="KW-1185">Reference proteome</keyword>
<dbReference type="EMBL" id="CAMXCT010004124">
    <property type="protein sequence ID" value="CAI4007792.1"/>
    <property type="molecule type" value="Genomic_DNA"/>
</dbReference>
<dbReference type="Gene3D" id="3.40.50.720">
    <property type="entry name" value="NAD(P)-binding Rossmann-like Domain"/>
    <property type="match status" value="1"/>
</dbReference>
<dbReference type="GO" id="GO:0005829">
    <property type="term" value="C:cytosol"/>
    <property type="evidence" value="ECO:0007669"/>
    <property type="project" value="TreeGrafter"/>
</dbReference>
<dbReference type="PANTHER" id="PTHR48099">
    <property type="entry name" value="C-1-TETRAHYDROFOLATE SYNTHASE, CYTOPLASMIC-RELATED"/>
    <property type="match status" value="1"/>
</dbReference>
<dbReference type="GO" id="GO:0009113">
    <property type="term" value="P:purine nucleobase biosynthetic process"/>
    <property type="evidence" value="ECO:0007669"/>
    <property type="project" value="TreeGrafter"/>
</dbReference>
<evidence type="ECO:0000259" key="1">
    <source>
        <dbReference type="Pfam" id="PF00763"/>
    </source>
</evidence>
<evidence type="ECO:0008006" key="6">
    <source>
        <dbReference type="Google" id="ProtNLM"/>
    </source>
</evidence>
<dbReference type="Pfam" id="PF02882">
    <property type="entry name" value="THF_DHG_CYH_C"/>
    <property type="match status" value="1"/>
</dbReference>
<dbReference type="PANTHER" id="PTHR48099:SF3">
    <property type="entry name" value="METHYLENETETRAHYDROFOLATE DEHYDROGENASE [NAD(+)]"/>
    <property type="match status" value="1"/>
</dbReference>
<feature type="domain" description="Tetrahydrofolate dehydrogenase/cyclohydrolase NAD(P)-binding" evidence="2">
    <location>
        <begin position="327"/>
        <end position="483"/>
    </location>
</feature>
<evidence type="ECO:0000259" key="2">
    <source>
        <dbReference type="Pfam" id="PF02882"/>
    </source>
</evidence>
<gene>
    <name evidence="3" type="ORF">C1SCF055_LOCUS33319</name>
</gene>
<dbReference type="InterPro" id="IPR046346">
    <property type="entry name" value="Aminoacid_DH-like_N_sf"/>
</dbReference>
<dbReference type="InterPro" id="IPR020631">
    <property type="entry name" value="THF_DH/CycHdrlase_NAD-bd_dom"/>
</dbReference>
<reference evidence="4" key="2">
    <citation type="submission" date="2024-04" db="EMBL/GenBank/DDBJ databases">
        <authorList>
            <person name="Chen Y."/>
            <person name="Shah S."/>
            <person name="Dougan E. K."/>
            <person name="Thang M."/>
            <person name="Chan C."/>
        </authorList>
    </citation>
    <scope>NUCLEOTIDE SEQUENCE [LARGE SCALE GENOMIC DNA]</scope>
</reference>
<organism evidence="3">
    <name type="scientific">Cladocopium goreaui</name>
    <dbReference type="NCBI Taxonomy" id="2562237"/>
    <lineage>
        <taxon>Eukaryota</taxon>
        <taxon>Sar</taxon>
        <taxon>Alveolata</taxon>
        <taxon>Dinophyceae</taxon>
        <taxon>Suessiales</taxon>
        <taxon>Symbiodiniaceae</taxon>
        <taxon>Cladocopium</taxon>
    </lineage>
</organism>
<feature type="domain" description="Tetrahydrofolate dehydrogenase/cyclohydrolase catalytic" evidence="1">
    <location>
        <begin position="180"/>
        <end position="299"/>
    </location>
</feature>
<evidence type="ECO:0000313" key="5">
    <source>
        <dbReference type="Proteomes" id="UP001152797"/>
    </source>
</evidence>
<dbReference type="GO" id="GO:0004488">
    <property type="term" value="F:methylenetetrahydrofolate dehydrogenase (NADP+) activity"/>
    <property type="evidence" value="ECO:0007669"/>
    <property type="project" value="InterPro"/>
</dbReference>
<proteinExistence type="predicted"/>
<dbReference type="SUPFAM" id="SSF51735">
    <property type="entry name" value="NAD(P)-binding Rossmann-fold domains"/>
    <property type="match status" value="1"/>
</dbReference>
<evidence type="ECO:0000313" key="3">
    <source>
        <dbReference type="EMBL" id="CAI4007792.1"/>
    </source>
</evidence>
<dbReference type="Proteomes" id="UP001152797">
    <property type="component" value="Unassembled WGS sequence"/>
</dbReference>
<dbReference type="SUPFAM" id="SSF53223">
    <property type="entry name" value="Aminoacid dehydrogenase-like, N-terminal domain"/>
    <property type="match status" value="1"/>
</dbReference>
<dbReference type="Gene3D" id="3.40.50.10860">
    <property type="entry name" value="Leucine Dehydrogenase, chain A, domain 1"/>
    <property type="match status" value="1"/>
</dbReference>